<dbReference type="EMBL" id="FUKJ01000271">
    <property type="protein sequence ID" value="SJM93595.1"/>
    <property type="molecule type" value="Genomic_DNA"/>
</dbReference>
<sequence length="38" mass="4128">MLAALLEDIGRAKPLIGVCVLVFTQLCIVTCVTRLIKI</sequence>
<evidence type="ECO:0000313" key="3">
    <source>
        <dbReference type="Proteomes" id="UP000195442"/>
    </source>
</evidence>
<evidence type="ECO:0000256" key="1">
    <source>
        <dbReference type="SAM" id="Phobius"/>
    </source>
</evidence>
<protein>
    <submittedName>
        <fullName evidence="2">Uncharacterized protein</fullName>
    </submittedName>
</protein>
<feature type="transmembrane region" description="Helical" evidence="1">
    <location>
        <begin position="15"/>
        <end position="36"/>
    </location>
</feature>
<evidence type="ECO:0000313" key="2">
    <source>
        <dbReference type="EMBL" id="SJM93595.1"/>
    </source>
</evidence>
<reference evidence="3" key="1">
    <citation type="submission" date="2017-02" db="EMBL/GenBank/DDBJ databases">
        <authorList>
            <person name="Daims H."/>
        </authorList>
    </citation>
    <scope>NUCLEOTIDE SEQUENCE [LARGE SCALE GENOMIC DNA]</scope>
</reference>
<name>A0A1R4HBI0_9GAMM</name>
<organism evidence="2 3">
    <name type="scientific">Crenothrix polyspora</name>
    <dbReference type="NCBI Taxonomy" id="360316"/>
    <lineage>
        <taxon>Bacteria</taxon>
        <taxon>Pseudomonadati</taxon>
        <taxon>Pseudomonadota</taxon>
        <taxon>Gammaproteobacteria</taxon>
        <taxon>Methylococcales</taxon>
        <taxon>Crenotrichaceae</taxon>
        <taxon>Crenothrix</taxon>
    </lineage>
</organism>
<keyword evidence="1" id="KW-1133">Transmembrane helix</keyword>
<dbReference type="AlphaFoldDB" id="A0A1R4HBI0"/>
<keyword evidence="1" id="KW-0812">Transmembrane</keyword>
<dbReference type="Proteomes" id="UP000195442">
    <property type="component" value="Unassembled WGS sequence"/>
</dbReference>
<accession>A0A1R4HBI0</accession>
<proteinExistence type="predicted"/>
<gene>
    <name evidence="2" type="ORF">CRENPOLYSF2_3420003</name>
</gene>
<keyword evidence="1" id="KW-0472">Membrane</keyword>
<keyword evidence="3" id="KW-1185">Reference proteome</keyword>